<accession>A0A3E3I769</accession>
<keyword evidence="1" id="KW-0238">DNA-binding</keyword>
<gene>
    <name evidence="4" type="ORF">DXC51_09090</name>
</gene>
<dbReference type="EMBL" id="QVLV01000005">
    <property type="protein sequence ID" value="RGE61877.1"/>
    <property type="molecule type" value="Genomic_DNA"/>
</dbReference>
<dbReference type="GO" id="GO:0003700">
    <property type="term" value="F:DNA-binding transcription factor activity"/>
    <property type="evidence" value="ECO:0007669"/>
    <property type="project" value="InterPro"/>
</dbReference>
<proteinExistence type="predicted"/>
<evidence type="ECO:0000313" key="4">
    <source>
        <dbReference type="EMBL" id="RGE61877.1"/>
    </source>
</evidence>
<dbReference type="Gene3D" id="1.10.1660.10">
    <property type="match status" value="1"/>
</dbReference>
<name>A0A3E3I769_9FIRM</name>
<dbReference type="InterPro" id="IPR047057">
    <property type="entry name" value="MerR_fam"/>
</dbReference>
<feature type="compositionally biased region" description="Basic and acidic residues" evidence="2">
    <location>
        <begin position="149"/>
        <end position="175"/>
    </location>
</feature>
<keyword evidence="5" id="KW-1185">Reference proteome</keyword>
<dbReference type="SUPFAM" id="SSF46955">
    <property type="entry name" value="Putative DNA-binding domain"/>
    <property type="match status" value="1"/>
</dbReference>
<dbReference type="GO" id="GO:0003677">
    <property type="term" value="F:DNA binding"/>
    <property type="evidence" value="ECO:0007669"/>
    <property type="project" value="UniProtKB-KW"/>
</dbReference>
<evidence type="ECO:0000256" key="1">
    <source>
        <dbReference type="ARBA" id="ARBA00023125"/>
    </source>
</evidence>
<feature type="compositionally biased region" description="Basic and acidic residues" evidence="2">
    <location>
        <begin position="184"/>
        <end position="207"/>
    </location>
</feature>
<dbReference type="PROSITE" id="PS50937">
    <property type="entry name" value="HTH_MERR_2"/>
    <property type="match status" value="1"/>
</dbReference>
<dbReference type="Proteomes" id="UP000260812">
    <property type="component" value="Unassembled WGS sequence"/>
</dbReference>
<reference evidence="4" key="1">
    <citation type="submission" date="2018-08" db="EMBL/GenBank/DDBJ databases">
        <title>A genome reference for cultivated species of the human gut microbiota.</title>
        <authorList>
            <person name="Zou Y."/>
            <person name="Xue W."/>
            <person name="Luo G."/>
        </authorList>
    </citation>
    <scope>NUCLEOTIDE SEQUENCE [LARGE SCALE GENOMIC DNA]</scope>
    <source>
        <strain evidence="4">TF05-5AC</strain>
    </source>
</reference>
<feature type="domain" description="HTH merR-type" evidence="3">
    <location>
        <begin position="5"/>
        <end position="73"/>
    </location>
</feature>
<evidence type="ECO:0000256" key="2">
    <source>
        <dbReference type="SAM" id="MobiDB-lite"/>
    </source>
</evidence>
<dbReference type="PANTHER" id="PTHR30204:SF15">
    <property type="entry name" value="BLL5018 PROTEIN"/>
    <property type="match status" value="1"/>
</dbReference>
<dbReference type="PANTHER" id="PTHR30204">
    <property type="entry name" value="REDOX-CYCLING DRUG-SENSING TRANSCRIPTIONAL ACTIVATOR SOXR"/>
    <property type="match status" value="1"/>
</dbReference>
<dbReference type="Pfam" id="PF13411">
    <property type="entry name" value="MerR_1"/>
    <property type="match status" value="1"/>
</dbReference>
<dbReference type="SMART" id="SM00422">
    <property type="entry name" value="HTH_MERR"/>
    <property type="match status" value="1"/>
</dbReference>
<comment type="caution">
    <text evidence="4">The sequence shown here is derived from an EMBL/GenBank/DDBJ whole genome shotgun (WGS) entry which is preliminary data.</text>
</comment>
<dbReference type="AlphaFoldDB" id="A0A3E3I769"/>
<organism evidence="4 5">
    <name type="scientific">Eisenbergiella massiliensis</name>
    <dbReference type="NCBI Taxonomy" id="1720294"/>
    <lineage>
        <taxon>Bacteria</taxon>
        <taxon>Bacillati</taxon>
        <taxon>Bacillota</taxon>
        <taxon>Clostridia</taxon>
        <taxon>Lachnospirales</taxon>
        <taxon>Lachnospiraceae</taxon>
        <taxon>Eisenbergiella</taxon>
    </lineage>
</organism>
<dbReference type="InterPro" id="IPR009061">
    <property type="entry name" value="DNA-bd_dom_put_sf"/>
</dbReference>
<evidence type="ECO:0000259" key="3">
    <source>
        <dbReference type="PROSITE" id="PS50937"/>
    </source>
</evidence>
<dbReference type="InterPro" id="IPR000551">
    <property type="entry name" value="MerR-type_HTH_dom"/>
</dbReference>
<sequence length="214" mass="26027">MEKDMYLISETAKLVGVESHVLRYWEEELKLPIRRNELGHRYYTREDVEQFREIKKLKQQGLQLKAIRTVLTDSTLQVMVPIREHIQPVRSTQAELNERDDRQLQDKSARLQLLLHNLVAQAVRENNQDLTREIKETIMKEMDYQFRIQEEENEKRDRQRTEREEEHYKKLDELIKQYSGRGLTGKERRERKRQAVKERKAQKSEEKRKKHSLF</sequence>
<feature type="region of interest" description="Disordered" evidence="2">
    <location>
        <begin position="149"/>
        <end position="214"/>
    </location>
</feature>
<evidence type="ECO:0000313" key="5">
    <source>
        <dbReference type="Proteomes" id="UP000260812"/>
    </source>
</evidence>
<protein>
    <submittedName>
        <fullName evidence="4">MerR family transcriptional regulator</fullName>
    </submittedName>
</protein>